<protein>
    <submittedName>
        <fullName evidence="6">RTA1 domain protein</fullName>
    </submittedName>
</protein>
<feature type="transmembrane region" description="Helical" evidence="5">
    <location>
        <begin position="118"/>
        <end position="141"/>
    </location>
</feature>
<organism evidence="6 7">
    <name type="scientific">Stemphylium lycopersici</name>
    <name type="common">Tomato gray leaf spot disease fungus</name>
    <name type="synonym">Thyrospora lycopersici</name>
    <dbReference type="NCBI Taxonomy" id="183478"/>
    <lineage>
        <taxon>Eukaryota</taxon>
        <taxon>Fungi</taxon>
        <taxon>Dikarya</taxon>
        <taxon>Ascomycota</taxon>
        <taxon>Pezizomycotina</taxon>
        <taxon>Dothideomycetes</taxon>
        <taxon>Pleosporomycetidae</taxon>
        <taxon>Pleosporales</taxon>
        <taxon>Pleosporineae</taxon>
        <taxon>Pleosporaceae</taxon>
        <taxon>Stemphylium</taxon>
    </lineage>
</organism>
<keyword evidence="2 5" id="KW-0812">Transmembrane</keyword>
<dbReference type="PANTHER" id="PTHR31465:SF34">
    <property type="entry name" value="DOMAIN PROTEIN, PUTATIVE (AFU_ORTHOLOGUE AFUA_3G00480)-RELATED"/>
    <property type="match status" value="1"/>
</dbReference>
<dbReference type="PANTHER" id="PTHR31465">
    <property type="entry name" value="PROTEIN RTA1-RELATED"/>
    <property type="match status" value="1"/>
</dbReference>
<keyword evidence="4 5" id="KW-0472">Membrane</keyword>
<dbReference type="EMBL" id="QGDH01000020">
    <property type="protein sequence ID" value="RAR14613.1"/>
    <property type="molecule type" value="Genomic_DNA"/>
</dbReference>
<evidence type="ECO:0000256" key="5">
    <source>
        <dbReference type="SAM" id="Phobius"/>
    </source>
</evidence>
<evidence type="ECO:0000313" key="7">
    <source>
        <dbReference type="Proteomes" id="UP000249619"/>
    </source>
</evidence>
<dbReference type="AlphaFoldDB" id="A0A364NBS3"/>
<proteinExistence type="predicted"/>
<evidence type="ECO:0000256" key="4">
    <source>
        <dbReference type="ARBA" id="ARBA00023136"/>
    </source>
</evidence>
<evidence type="ECO:0000313" key="6">
    <source>
        <dbReference type="EMBL" id="RAR14613.1"/>
    </source>
</evidence>
<evidence type="ECO:0000256" key="2">
    <source>
        <dbReference type="ARBA" id="ARBA00022692"/>
    </source>
</evidence>
<keyword evidence="7" id="KW-1185">Reference proteome</keyword>
<feature type="transmembrane region" description="Helical" evidence="5">
    <location>
        <begin position="244"/>
        <end position="263"/>
    </location>
</feature>
<sequence>MSHGEVVSGSVYLYDPVDWAPPMFTAWFAVATIAHIWQCIKYKAWRVTGLYPFCGLLFTIGFALRSYGATHYEDVNVYLASTIFIYCSPPILELANYHVLGRILYYVPYYSPIHPGRVLTTFGFVSALVEVLNAIGISWLANPHISEGYSKSGGALTKASLILQIGVILTFCILAGVFHRRCLKGGITTRKVQGPLMTLYMSTALILMRTIYRTVEHFGSSYIPNNFSPDGKRRTADPILRYEWFFWVFEASLMLVNMVLWNYRHPRRHLPEDYGVYLAQDGRTELSGPGWKDDMPGWMTFLDPCGLTALLTSDGRRKEKPFWECNGYEAHELVQGHSSDAEGKV</sequence>
<feature type="transmembrane region" description="Helical" evidence="5">
    <location>
        <begin position="75"/>
        <end position="97"/>
    </location>
</feature>
<dbReference type="InterPro" id="IPR007568">
    <property type="entry name" value="RTA1"/>
</dbReference>
<comment type="caution">
    <text evidence="6">The sequence shown here is derived from an EMBL/GenBank/DDBJ whole genome shotgun (WGS) entry which is preliminary data.</text>
</comment>
<feature type="transmembrane region" description="Helical" evidence="5">
    <location>
        <begin position="19"/>
        <end position="37"/>
    </location>
</feature>
<dbReference type="STRING" id="183478.A0A364NBS3"/>
<comment type="subcellular location">
    <subcellularLocation>
        <location evidence="1">Membrane</location>
        <topology evidence="1">Multi-pass membrane protein</topology>
    </subcellularLocation>
</comment>
<gene>
    <name evidence="6" type="ORF">DDE83_002012</name>
</gene>
<reference evidence="7" key="1">
    <citation type="submission" date="2018-05" db="EMBL/GenBank/DDBJ databases">
        <title>Draft genome sequence of Stemphylium lycopersici strain CIDEFI 213.</title>
        <authorList>
            <person name="Medina R."/>
            <person name="Franco M.E.E."/>
            <person name="Lucentini C.G."/>
            <person name="Saparrat M.C.N."/>
            <person name="Balatti P.A."/>
        </authorList>
    </citation>
    <scope>NUCLEOTIDE SEQUENCE [LARGE SCALE GENOMIC DNA]</scope>
    <source>
        <strain evidence="7">CIDEFI 213</strain>
    </source>
</reference>
<feature type="transmembrane region" description="Helical" evidence="5">
    <location>
        <begin position="161"/>
        <end position="180"/>
    </location>
</feature>
<dbReference type="OrthoDB" id="3358017at2759"/>
<dbReference type="GO" id="GO:0016020">
    <property type="term" value="C:membrane"/>
    <property type="evidence" value="ECO:0007669"/>
    <property type="project" value="UniProtKB-SubCell"/>
</dbReference>
<feature type="transmembrane region" description="Helical" evidence="5">
    <location>
        <begin position="49"/>
        <end position="69"/>
    </location>
</feature>
<evidence type="ECO:0000256" key="3">
    <source>
        <dbReference type="ARBA" id="ARBA00022989"/>
    </source>
</evidence>
<evidence type="ECO:0000256" key="1">
    <source>
        <dbReference type="ARBA" id="ARBA00004141"/>
    </source>
</evidence>
<keyword evidence="3 5" id="KW-1133">Transmembrane helix</keyword>
<accession>A0A364NBS3</accession>
<dbReference type="Pfam" id="PF04479">
    <property type="entry name" value="RTA1"/>
    <property type="match status" value="1"/>
</dbReference>
<feature type="transmembrane region" description="Helical" evidence="5">
    <location>
        <begin position="192"/>
        <end position="212"/>
    </location>
</feature>
<name>A0A364NBS3_STELY</name>
<dbReference type="Proteomes" id="UP000249619">
    <property type="component" value="Unassembled WGS sequence"/>
</dbReference>